<dbReference type="Proteomes" id="UP000011115">
    <property type="component" value="Unassembled WGS sequence"/>
</dbReference>
<reference evidence="3" key="1">
    <citation type="journal article" date="2011" name="Nature">
        <title>Genome sequence and analysis of the tuber crop potato.</title>
        <authorList>
            <consortium name="The Potato Genome Sequencing Consortium"/>
        </authorList>
    </citation>
    <scope>NUCLEOTIDE SEQUENCE [LARGE SCALE GENOMIC DNA]</scope>
    <source>
        <strain evidence="3">cv. DM1-3 516 R44</strain>
    </source>
</reference>
<proteinExistence type="predicted"/>
<protein>
    <recommendedName>
        <fullName evidence="4">Integrase core domain containing protein</fullName>
    </recommendedName>
</protein>
<name>M1DE40_SOLTU</name>
<dbReference type="HOGENOM" id="CLU_901410_0_0_1"/>
<evidence type="ECO:0000313" key="3">
    <source>
        <dbReference type="Proteomes" id="UP000011115"/>
    </source>
</evidence>
<organism evidence="2 3">
    <name type="scientific">Solanum tuberosum</name>
    <name type="common">Potato</name>
    <dbReference type="NCBI Taxonomy" id="4113"/>
    <lineage>
        <taxon>Eukaryota</taxon>
        <taxon>Viridiplantae</taxon>
        <taxon>Streptophyta</taxon>
        <taxon>Embryophyta</taxon>
        <taxon>Tracheophyta</taxon>
        <taxon>Spermatophyta</taxon>
        <taxon>Magnoliopsida</taxon>
        <taxon>eudicotyledons</taxon>
        <taxon>Gunneridae</taxon>
        <taxon>Pentapetalae</taxon>
        <taxon>asterids</taxon>
        <taxon>lamiids</taxon>
        <taxon>Solanales</taxon>
        <taxon>Solanaceae</taxon>
        <taxon>Solanoideae</taxon>
        <taxon>Solaneae</taxon>
        <taxon>Solanum</taxon>
    </lineage>
</organism>
<sequence>MKLVLQCPTHGLPNNVLLQYFYRSIDLVNKGLADQLVRGGIMLQSFQMTLFLLDNMTKINQALYTQEDQVSPLCFGITQEQLDKEKERDENINKMLSQMELLQTQMLENATRPKGPGGMFRVDEGSSSSYSKSGENQGWNSNRYEEGFHPRYLQRGGNQCWNFHKEEEIGRYYQEWADQSDSWRREDDHEEDHTLSSESPKSKGSANSPRVDDLLSRILNKVDGLDDLLKGMKVDFSSLNNRVNSHTDAIRLLEGQLSLLSAKLEPNIIWENGDRGLAVVTRSGKVAVGDIKGNDESQAHEEDKGIEEE</sequence>
<dbReference type="AlphaFoldDB" id="M1DE40"/>
<dbReference type="InParanoid" id="M1DE40"/>
<feature type="compositionally biased region" description="Basic and acidic residues" evidence="1">
    <location>
        <begin position="292"/>
        <end position="303"/>
    </location>
</feature>
<accession>M1DE40</accession>
<dbReference type="EnsemblPlants" id="PGSC0003DMT400087572">
    <property type="protein sequence ID" value="PGSC0003DMT400087572"/>
    <property type="gene ID" value="PGSC0003DMG400037143"/>
</dbReference>
<keyword evidence="3" id="KW-1185">Reference proteome</keyword>
<reference evidence="2" key="2">
    <citation type="submission" date="2015-06" db="UniProtKB">
        <authorList>
            <consortium name="EnsemblPlants"/>
        </authorList>
    </citation>
    <scope>IDENTIFICATION</scope>
    <source>
        <strain evidence="2">DM1-3 516 R44</strain>
    </source>
</reference>
<feature type="region of interest" description="Disordered" evidence="1">
    <location>
        <begin position="112"/>
        <end position="142"/>
    </location>
</feature>
<dbReference type="PaxDb" id="4113-PGSC0003DMT400087572"/>
<evidence type="ECO:0008006" key="4">
    <source>
        <dbReference type="Google" id="ProtNLM"/>
    </source>
</evidence>
<dbReference type="Gramene" id="PGSC0003DMT400087572">
    <property type="protein sequence ID" value="PGSC0003DMT400087572"/>
    <property type="gene ID" value="PGSC0003DMG400037143"/>
</dbReference>
<feature type="region of interest" description="Disordered" evidence="1">
    <location>
        <begin position="290"/>
        <end position="309"/>
    </location>
</feature>
<feature type="region of interest" description="Disordered" evidence="1">
    <location>
        <begin position="183"/>
        <end position="210"/>
    </location>
</feature>
<feature type="compositionally biased region" description="Basic and acidic residues" evidence="1">
    <location>
        <begin position="183"/>
        <end position="195"/>
    </location>
</feature>
<evidence type="ECO:0000256" key="1">
    <source>
        <dbReference type="SAM" id="MobiDB-lite"/>
    </source>
</evidence>
<evidence type="ECO:0000313" key="2">
    <source>
        <dbReference type="EnsemblPlants" id="PGSC0003DMT400087572"/>
    </source>
</evidence>
<feature type="compositionally biased region" description="Polar residues" evidence="1">
    <location>
        <begin position="196"/>
        <end position="208"/>
    </location>
</feature>